<dbReference type="InterPro" id="IPR011051">
    <property type="entry name" value="RmlC_Cupin_sf"/>
</dbReference>
<evidence type="ECO:0000256" key="12">
    <source>
        <dbReference type="RuleBase" id="RU004248"/>
    </source>
</evidence>
<dbReference type="Pfam" id="PF20511">
    <property type="entry name" value="PMI_typeI_cat"/>
    <property type="match status" value="1"/>
</dbReference>
<evidence type="ECO:0000256" key="7">
    <source>
        <dbReference type="ARBA" id="ARBA00023235"/>
    </source>
</evidence>
<dbReference type="PRINTS" id="PR00714">
    <property type="entry name" value="MAN6PISMRASE"/>
</dbReference>
<comment type="similarity">
    <text evidence="3">Belongs to the mannose-6-phosphate isomerase type 1 family.</text>
</comment>
<comment type="catalytic activity">
    <reaction evidence="1">
        <text>D-mannose 6-phosphate = D-fructose 6-phosphate</text>
        <dbReference type="Rhea" id="RHEA:12356"/>
        <dbReference type="ChEBI" id="CHEBI:58735"/>
        <dbReference type="ChEBI" id="CHEBI:61527"/>
        <dbReference type="EC" id="5.3.1.8"/>
    </reaction>
</comment>
<dbReference type="PANTHER" id="PTHR10309">
    <property type="entry name" value="MANNOSE-6-PHOSPHATE ISOMERASE"/>
    <property type="match status" value="1"/>
</dbReference>
<evidence type="ECO:0000256" key="2">
    <source>
        <dbReference type="ARBA" id="ARBA00004666"/>
    </source>
</evidence>
<dbReference type="InterPro" id="IPR014710">
    <property type="entry name" value="RmlC-like_jellyroll"/>
</dbReference>
<feature type="binding site" evidence="11">
    <location>
        <position position="244"/>
    </location>
    <ligand>
        <name>Zn(2+)</name>
        <dbReference type="ChEBI" id="CHEBI:29105"/>
    </ligand>
</feature>
<reference evidence="15" key="1">
    <citation type="submission" date="2017-01" db="EMBL/GenBank/DDBJ databases">
        <title>A deep insight into the sialotranscriptome of adult male and female Cluex tarsalis mosquitoes.</title>
        <authorList>
            <person name="Ribeiro J.M."/>
            <person name="Moreira F."/>
            <person name="Bernard K.A."/>
            <person name="Calvo E."/>
        </authorList>
    </citation>
    <scope>NUCLEOTIDE SEQUENCE</scope>
    <source>
        <strain evidence="15">Kern County</strain>
        <tissue evidence="15">Salivary glands</tissue>
    </source>
</reference>
<name>A0A1Q3FD32_CULTA</name>
<keyword evidence="5 11" id="KW-0479">Metal-binding</keyword>
<evidence type="ECO:0000256" key="5">
    <source>
        <dbReference type="ARBA" id="ARBA00022723"/>
    </source>
</evidence>
<dbReference type="Gene3D" id="2.60.120.10">
    <property type="entry name" value="Jelly Rolls"/>
    <property type="match status" value="2"/>
</dbReference>
<comment type="pathway">
    <text evidence="2 12">Nucleotide-sugar biosynthesis; GDP-alpha-D-mannose biosynthesis; alpha-D-mannose 1-phosphate from D-fructose 6-phosphate: step 1/2.</text>
</comment>
<dbReference type="InterPro" id="IPR016305">
    <property type="entry name" value="Mannose-6-P_Isomerase"/>
</dbReference>
<evidence type="ECO:0000256" key="9">
    <source>
        <dbReference type="ARBA" id="ARBA00030762"/>
    </source>
</evidence>
<evidence type="ECO:0000256" key="6">
    <source>
        <dbReference type="ARBA" id="ARBA00022833"/>
    </source>
</evidence>
<evidence type="ECO:0000259" key="13">
    <source>
        <dbReference type="Pfam" id="PF20511"/>
    </source>
</evidence>
<dbReference type="Gene3D" id="1.10.441.10">
    <property type="entry name" value="Phosphomannose Isomerase, domain 2"/>
    <property type="match status" value="1"/>
</dbReference>
<dbReference type="InterPro" id="IPR046457">
    <property type="entry name" value="PMI_typeI_cat"/>
</dbReference>
<dbReference type="PANTHER" id="PTHR10309:SF0">
    <property type="entry name" value="MANNOSE-6-PHOSPHATE ISOMERASE"/>
    <property type="match status" value="1"/>
</dbReference>
<feature type="binding site" evidence="11">
    <location>
        <position position="92"/>
    </location>
    <ligand>
        <name>Zn(2+)</name>
        <dbReference type="ChEBI" id="CHEBI:29105"/>
    </ligand>
</feature>
<organism evidence="15">
    <name type="scientific">Culex tarsalis</name>
    <name type="common">Encephalitis mosquito</name>
    <dbReference type="NCBI Taxonomy" id="7177"/>
    <lineage>
        <taxon>Eukaryota</taxon>
        <taxon>Metazoa</taxon>
        <taxon>Ecdysozoa</taxon>
        <taxon>Arthropoda</taxon>
        <taxon>Hexapoda</taxon>
        <taxon>Insecta</taxon>
        <taxon>Pterygota</taxon>
        <taxon>Neoptera</taxon>
        <taxon>Endopterygota</taxon>
        <taxon>Diptera</taxon>
        <taxon>Nematocera</taxon>
        <taxon>Culicoidea</taxon>
        <taxon>Culicidae</taxon>
        <taxon>Culicinae</taxon>
        <taxon>Culicini</taxon>
        <taxon>Culex</taxon>
        <taxon>Culex</taxon>
    </lineage>
</organism>
<dbReference type="GO" id="GO:0009298">
    <property type="term" value="P:GDP-mannose biosynthetic process"/>
    <property type="evidence" value="ECO:0007669"/>
    <property type="project" value="UniProtKB-UniPathway"/>
</dbReference>
<dbReference type="EC" id="5.3.1.8" evidence="4"/>
<protein>
    <recommendedName>
        <fullName evidence="4">mannose-6-phosphate isomerase</fullName>
        <ecNumber evidence="4">5.3.1.8</ecNumber>
    </recommendedName>
    <alternativeName>
        <fullName evidence="8">Phosphohexomutase</fullName>
    </alternativeName>
    <alternativeName>
        <fullName evidence="9">Phosphomannose isomerase</fullName>
    </alternativeName>
</protein>
<dbReference type="SUPFAM" id="SSF51182">
    <property type="entry name" value="RmlC-like cupins"/>
    <property type="match status" value="1"/>
</dbReference>
<dbReference type="CDD" id="cd07011">
    <property type="entry name" value="cupin_PMI_type_I_N"/>
    <property type="match status" value="1"/>
</dbReference>
<dbReference type="PROSITE" id="PS00966">
    <property type="entry name" value="PMI_I_2"/>
    <property type="match status" value="1"/>
</dbReference>
<dbReference type="NCBIfam" id="TIGR00218">
    <property type="entry name" value="manA"/>
    <property type="match status" value="1"/>
</dbReference>
<evidence type="ECO:0000256" key="1">
    <source>
        <dbReference type="ARBA" id="ARBA00000757"/>
    </source>
</evidence>
<keyword evidence="7 15" id="KW-0413">Isomerase</keyword>
<dbReference type="PIRSF" id="PIRSF001480">
    <property type="entry name" value="Mannose-6-phosphate_isomerase"/>
    <property type="match status" value="1"/>
</dbReference>
<feature type="domain" description="Phosphomannose isomerase type I helical insertion" evidence="14">
    <location>
        <begin position="160"/>
        <end position="225"/>
    </location>
</feature>
<dbReference type="GO" id="GO:0004476">
    <property type="term" value="F:mannose-6-phosphate isomerase activity"/>
    <property type="evidence" value="ECO:0007669"/>
    <property type="project" value="UniProtKB-EC"/>
</dbReference>
<proteinExistence type="inferred from homology"/>
<evidence type="ECO:0000259" key="14">
    <source>
        <dbReference type="Pfam" id="PF20512"/>
    </source>
</evidence>
<comment type="cofactor">
    <cofactor evidence="11">
        <name>Zn(2+)</name>
        <dbReference type="ChEBI" id="CHEBI:29105"/>
    </cofactor>
    <text evidence="11">Binds 1 zinc ion per subunit.</text>
</comment>
<dbReference type="GO" id="GO:0005829">
    <property type="term" value="C:cytosol"/>
    <property type="evidence" value="ECO:0007669"/>
    <property type="project" value="TreeGrafter"/>
</dbReference>
<sequence length="395" mass="43444">MELIGNVKNYDWGKLGAESYVAKIATANDGGFKLDQAKPYAELWMGDHVSGPSLVAGSSEELGAYLQKNSQNKLTYLFKVLSIRKALSIQVHPDKTEAEKLHAQFPDVYKDPNHKPELAIALTDFQAMCGFRPYAEIHNLLKSWPQLETLLGKDKIDQLQSGTEPALKDLYSTLMHSPPKALETCITSMLATIRTKPSPTDLDRLFLQLHEDFSADVGLLSIYFLNILNLKPGQAIYLPANVPHAYLSGDCIECMACSDNVVRAGLTPKFKDVDTLLRLLSYEGAPAESKIYQPKRLDADGQPHTRTFIPSVRDFAVAEVKVPAGVKEYSVTNRAKGCILLVCSGKGKLIAEGQELGLEFGKIVFVPGSAGDKLRLEIEDSGSEFVAYQAMSNDF</sequence>
<dbReference type="AlphaFoldDB" id="A0A1Q3FD32"/>
<feature type="domain" description="Phosphomannose isomerase type I catalytic" evidence="13">
    <location>
        <begin position="3"/>
        <end position="133"/>
    </location>
</feature>
<evidence type="ECO:0000256" key="3">
    <source>
        <dbReference type="ARBA" id="ARBA00010772"/>
    </source>
</evidence>
<feature type="binding site" evidence="11">
    <location>
        <position position="90"/>
    </location>
    <ligand>
        <name>Zn(2+)</name>
        <dbReference type="ChEBI" id="CHEBI:29105"/>
    </ligand>
</feature>
<dbReference type="InterPro" id="IPR018050">
    <property type="entry name" value="Pmannose_isomerase-type1_CS"/>
</dbReference>
<evidence type="ECO:0000256" key="11">
    <source>
        <dbReference type="PIRSR" id="PIRSR001480-2"/>
    </source>
</evidence>
<evidence type="ECO:0000256" key="10">
    <source>
        <dbReference type="PIRSR" id="PIRSR001480-1"/>
    </source>
</evidence>
<dbReference type="Pfam" id="PF20512">
    <property type="entry name" value="PMI_typeI_hel"/>
    <property type="match status" value="1"/>
</dbReference>
<dbReference type="EMBL" id="GFDL01009622">
    <property type="protein sequence ID" value="JAV25423.1"/>
    <property type="molecule type" value="Transcribed_RNA"/>
</dbReference>
<dbReference type="InterPro" id="IPR001250">
    <property type="entry name" value="Man6P_Isoase-1"/>
</dbReference>
<dbReference type="PROSITE" id="PS00965">
    <property type="entry name" value="PMI_I_1"/>
    <property type="match status" value="1"/>
</dbReference>
<accession>A0A1Q3FD32</accession>
<evidence type="ECO:0000313" key="15">
    <source>
        <dbReference type="EMBL" id="JAV25423.1"/>
    </source>
</evidence>
<dbReference type="UniPathway" id="UPA00126">
    <property type="reaction ID" value="UER00423"/>
</dbReference>
<dbReference type="GO" id="GO:0008270">
    <property type="term" value="F:zinc ion binding"/>
    <property type="evidence" value="ECO:0007669"/>
    <property type="project" value="InterPro"/>
</dbReference>
<evidence type="ECO:0000256" key="4">
    <source>
        <dbReference type="ARBA" id="ARBA00011956"/>
    </source>
</evidence>
<evidence type="ECO:0000256" key="8">
    <source>
        <dbReference type="ARBA" id="ARBA00029741"/>
    </source>
</evidence>
<feature type="binding site" evidence="11">
    <location>
        <position position="117"/>
    </location>
    <ligand>
        <name>Zn(2+)</name>
        <dbReference type="ChEBI" id="CHEBI:29105"/>
    </ligand>
</feature>
<dbReference type="InterPro" id="IPR046458">
    <property type="entry name" value="PMI_typeI_hel"/>
</dbReference>
<keyword evidence="6 11" id="KW-0862">Zinc</keyword>
<dbReference type="GO" id="GO:0005975">
    <property type="term" value="P:carbohydrate metabolic process"/>
    <property type="evidence" value="ECO:0007669"/>
    <property type="project" value="InterPro"/>
</dbReference>
<feature type="active site" evidence="10">
    <location>
        <position position="263"/>
    </location>
</feature>